<dbReference type="AlphaFoldDB" id="A0A8S1A9D2"/>
<dbReference type="EMBL" id="CADEBC010000519">
    <property type="protein sequence ID" value="CAB3243858.1"/>
    <property type="molecule type" value="Genomic_DNA"/>
</dbReference>
<accession>A0A8S1A9D2</accession>
<comment type="caution">
    <text evidence="1">The sequence shown here is derived from an EMBL/GenBank/DDBJ whole genome shotgun (WGS) entry which is preliminary data.</text>
</comment>
<protein>
    <submittedName>
        <fullName evidence="1">Uncharacterized protein</fullName>
    </submittedName>
</protein>
<proteinExistence type="predicted"/>
<dbReference type="Proteomes" id="UP000494106">
    <property type="component" value="Unassembled WGS sequence"/>
</dbReference>
<evidence type="ECO:0000313" key="1">
    <source>
        <dbReference type="EMBL" id="CAB3243858.1"/>
    </source>
</evidence>
<gene>
    <name evidence="1" type="ORF">APLA_LOCUS9666</name>
</gene>
<reference evidence="1 2" key="1">
    <citation type="submission" date="2020-04" db="EMBL/GenBank/DDBJ databases">
        <authorList>
            <person name="Wallbank WR R."/>
            <person name="Pardo Diaz C."/>
            <person name="Kozak K."/>
            <person name="Martin S."/>
            <person name="Jiggins C."/>
            <person name="Moest M."/>
            <person name="Warren A I."/>
            <person name="Byers J.R.P. K."/>
            <person name="Montejo-Kovacevich G."/>
            <person name="Yen C E."/>
        </authorList>
    </citation>
    <scope>NUCLEOTIDE SEQUENCE [LARGE SCALE GENOMIC DNA]</scope>
</reference>
<dbReference type="OrthoDB" id="410381at2759"/>
<organism evidence="1 2">
    <name type="scientific">Arctia plantaginis</name>
    <name type="common">Wood tiger moth</name>
    <name type="synonym">Phalaena plantaginis</name>
    <dbReference type="NCBI Taxonomy" id="874455"/>
    <lineage>
        <taxon>Eukaryota</taxon>
        <taxon>Metazoa</taxon>
        <taxon>Ecdysozoa</taxon>
        <taxon>Arthropoda</taxon>
        <taxon>Hexapoda</taxon>
        <taxon>Insecta</taxon>
        <taxon>Pterygota</taxon>
        <taxon>Neoptera</taxon>
        <taxon>Endopterygota</taxon>
        <taxon>Lepidoptera</taxon>
        <taxon>Glossata</taxon>
        <taxon>Ditrysia</taxon>
        <taxon>Noctuoidea</taxon>
        <taxon>Erebidae</taxon>
        <taxon>Arctiinae</taxon>
        <taxon>Arctia</taxon>
    </lineage>
</organism>
<keyword evidence="2" id="KW-1185">Reference proteome</keyword>
<name>A0A8S1A9D2_ARCPL</name>
<evidence type="ECO:0000313" key="2">
    <source>
        <dbReference type="Proteomes" id="UP000494106"/>
    </source>
</evidence>
<sequence>MQSLLDRDISVCPERKTGIAARKLRRYDRDIAALSETHLADERELIEQAGGYTFFRKGPAASKPRLKLLYQLIHAHVVFL</sequence>